<dbReference type="AlphaFoldDB" id="A0ABD2Y941"/>
<protein>
    <recommendedName>
        <fullName evidence="3">Protein kinase domain-containing protein</fullName>
    </recommendedName>
</protein>
<dbReference type="Gene3D" id="3.30.200.20">
    <property type="entry name" value="Phosphorylase Kinase, domain 1"/>
    <property type="match status" value="1"/>
</dbReference>
<dbReference type="EMBL" id="JBJUIK010000015">
    <property type="protein sequence ID" value="KAL3502143.1"/>
    <property type="molecule type" value="Genomic_DNA"/>
</dbReference>
<sequence length="109" mass="12428">NEEYIKATLRIQEEKEESDACTIWVQKVKRTKEFLDSGAQGSMCIGNDLESNEKVAIKIVSYDGNNPILESTKMEIKIMKELHHEDTMSSTTSNLYAISTRKDIDIIEN</sequence>
<feature type="non-terminal residue" evidence="1">
    <location>
        <position position="1"/>
    </location>
</feature>
<dbReference type="SUPFAM" id="SSF56112">
    <property type="entry name" value="Protein kinase-like (PK-like)"/>
    <property type="match status" value="1"/>
</dbReference>
<evidence type="ECO:0000313" key="1">
    <source>
        <dbReference type="EMBL" id="KAL3502143.1"/>
    </source>
</evidence>
<reference evidence="1 2" key="1">
    <citation type="submission" date="2024-11" db="EMBL/GenBank/DDBJ databases">
        <title>A near-complete genome assembly of Cinchona calisaya.</title>
        <authorList>
            <person name="Lian D.C."/>
            <person name="Zhao X.W."/>
            <person name="Wei L."/>
        </authorList>
    </citation>
    <scope>NUCLEOTIDE SEQUENCE [LARGE SCALE GENOMIC DNA]</scope>
    <source>
        <tissue evidence="1">Nenye</tissue>
    </source>
</reference>
<name>A0ABD2Y941_9GENT</name>
<gene>
    <name evidence="1" type="ORF">ACH5RR_036592</name>
</gene>
<comment type="caution">
    <text evidence="1">The sequence shown here is derived from an EMBL/GenBank/DDBJ whole genome shotgun (WGS) entry which is preliminary data.</text>
</comment>
<organism evidence="1 2">
    <name type="scientific">Cinchona calisaya</name>
    <dbReference type="NCBI Taxonomy" id="153742"/>
    <lineage>
        <taxon>Eukaryota</taxon>
        <taxon>Viridiplantae</taxon>
        <taxon>Streptophyta</taxon>
        <taxon>Embryophyta</taxon>
        <taxon>Tracheophyta</taxon>
        <taxon>Spermatophyta</taxon>
        <taxon>Magnoliopsida</taxon>
        <taxon>eudicotyledons</taxon>
        <taxon>Gunneridae</taxon>
        <taxon>Pentapetalae</taxon>
        <taxon>asterids</taxon>
        <taxon>lamiids</taxon>
        <taxon>Gentianales</taxon>
        <taxon>Rubiaceae</taxon>
        <taxon>Cinchonoideae</taxon>
        <taxon>Cinchoneae</taxon>
        <taxon>Cinchona</taxon>
    </lineage>
</organism>
<keyword evidence="2" id="KW-1185">Reference proteome</keyword>
<dbReference type="InterPro" id="IPR011009">
    <property type="entry name" value="Kinase-like_dom_sf"/>
</dbReference>
<dbReference type="Proteomes" id="UP001630127">
    <property type="component" value="Unassembled WGS sequence"/>
</dbReference>
<evidence type="ECO:0000313" key="2">
    <source>
        <dbReference type="Proteomes" id="UP001630127"/>
    </source>
</evidence>
<evidence type="ECO:0008006" key="3">
    <source>
        <dbReference type="Google" id="ProtNLM"/>
    </source>
</evidence>
<accession>A0ABD2Y941</accession>
<proteinExistence type="predicted"/>